<dbReference type="Gene3D" id="3.30.70.120">
    <property type="match status" value="1"/>
</dbReference>
<sequence>MPVDLIPKLKIEMVVRDADVERIIGIVRAHARTGRPGSAGCGRTMRIRPNPDPSRSPEWFCQVPAGSARVRCALFVSGLRCSRNRTVSGQTKIAPAASAYHPSTASNHTGSGQSGRPP</sequence>
<organism evidence="2 3">
    <name type="scientific">Methanoculleus receptaculi</name>
    <dbReference type="NCBI Taxonomy" id="394967"/>
    <lineage>
        <taxon>Archaea</taxon>
        <taxon>Methanobacteriati</taxon>
        <taxon>Methanobacteriota</taxon>
        <taxon>Stenosarchaea group</taxon>
        <taxon>Methanomicrobia</taxon>
        <taxon>Methanomicrobiales</taxon>
        <taxon>Methanomicrobiaceae</taxon>
        <taxon>Methanoculleus</taxon>
    </lineage>
</organism>
<dbReference type="InterPro" id="IPR015867">
    <property type="entry name" value="N-reg_PII/ATP_PRibTrfase_C"/>
</dbReference>
<keyword evidence="3" id="KW-1185">Reference proteome</keyword>
<protein>
    <submittedName>
        <fullName evidence="2">P-II family nitrogen regulator</fullName>
    </submittedName>
</protein>
<evidence type="ECO:0000313" key="2">
    <source>
        <dbReference type="EMBL" id="WOX57524.1"/>
    </source>
</evidence>
<name>A0AAX4FUH6_9EURY</name>
<dbReference type="EMBL" id="CP137642">
    <property type="protein sequence ID" value="WOX57524.1"/>
    <property type="molecule type" value="Genomic_DNA"/>
</dbReference>
<proteinExistence type="predicted"/>
<accession>A0AAX4FUH6</accession>
<dbReference type="AlphaFoldDB" id="A0AAX4FUH6"/>
<evidence type="ECO:0000313" key="3">
    <source>
        <dbReference type="Proteomes" id="UP001305652"/>
    </source>
</evidence>
<reference evidence="2 3" key="1">
    <citation type="submission" date="2023-10" db="EMBL/GenBank/DDBJ databases">
        <title>The complete genome sequence of Methanoculleus receptaculi DSM 18860.</title>
        <authorList>
            <person name="Lai S.-J."/>
            <person name="You Y.-T."/>
            <person name="Chen S.-C."/>
        </authorList>
    </citation>
    <scope>NUCLEOTIDE SEQUENCE [LARGE SCALE GENOMIC DNA]</scope>
    <source>
        <strain evidence="2 3">DSM 18860</strain>
    </source>
</reference>
<feature type="region of interest" description="Disordered" evidence="1">
    <location>
        <begin position="33"/>
        <end position="56"/>
    </location>
</feature>
<gene>
    <name evidence="2" type="ORF">R6Y96_09560</name>
</gene>
<dbReference type="GeneID" id="85733403"/>
<feature type="region of interest" description="Disordered" evidence="1">
    <location>
        <begin position="93"/>
        <end position="118"/>
    </location>
</feature>
<dbReference type="SUPFAM" id="SSF54913">
    <property type="entry name" value="GlnB-like"/>
    <property type="match status" value="1"/>
</dbReference>
<dbReference type="RefSeq" id="WP_318621174.1">
    <property type="nucleotide sequence ID" value="NZ_CP137642.1"/>
</dbReference>
<evidence type="ECO:0000256" key="1">
    <source>
        <dbReference type="SAM" id="MobiDB-lite"/>
    </source>
</evidence>
<dbReference type="Proteomes" id="UP001305652">
    <property type="component" value="Chromosome"/>
</dbReference>
<feature type="compositionally biased region" description="Polar residues" evidence="1">
    <location>
        <begin position="101"/>
        <end position="111"/>
    </location>
</feature>
<dbReference type="InterPro" id="IPR011322">
    <property type="entry name" value="N-reg_PII-like_a/b"/>
</dbReference>
<dbReference type="KEGG" id="mrc:R6Y96_09560"/>